<feature type="transmembrane region" description="Helical" evidence="7">
    <location>
        <begin position="740"/>
        <end position="757"/>
    </location>
</feature>
<evidence type="ECO:0000313" key="11">
    <source>
        <dbReference type="Proteomes" id="UP000069030"/>
    </source>
</evidence>
<feature type="transmembrane region" description="Helical" evidence="7">
    <location>
        <begin position="380"/>
        <end position="406"/>
    </location>
</feature>
<evidence type="ECO:0000256" key="3">
    <source>
        <dbReference type="ARBA" id="ARBA00022692"/>
    </source>
</evidence>
<feature type="transmembrane region" description="Helical" evidence="7">
    <location>
        <begin position="290"/>
        <end position="315"/>
    </location>
</feature>
<feature type="transmembrane region" description="Helical" evidence="7">
    <location>
        <begin position="691"/>
        <end position="713"/>
    </location>
</feature>
<dbReference type="Proteomes" id="UP000069030">
    <property type="component" value="Chromosome"/>
</dbReference>
<evidence type="ECO:0000259" key="8">
    <source>
        <dbReference type="Pfam" id="PF02687"/>
    </source>
</evidence>
<keyword evidence="4 7" id="KW-1133">Transmembrane helix</keyword>
<evidence type="ECO:0008006" key="12">
    <source>
        <dbReference type="Google" id="ProtNLM"/>
    </source>
</evidence>
<evidence type="ECO:0000256" key="2">
    <source>
        <dbReference type="ARBA" id="ARBA00022475"/>
    </source>
</evidence>
<evidence type="ECO:0000256" key="5">
    <source>
        <dbReference type="ARBA" id="ARBA00023136"/>
    </source>
</evidence>
<feature type="domain" description="ABC3 transporter permease C-terminal" evidence="8">
    <location>
        <begin position="694"/>
        <end position="801"/>
    </location>
</feature>
<dbReference type="Pfam" id="PF02687">
    <property type="entry name" value="FtsX"/>
    <property type="match status" value="2"/>
</dbReference>
<dbReference type="InterPro" id="IPR050250">
    <property type="entry name" value="Macrolide_Exporter_MacB"/>
</dbReference>
<dbReference type="InterPro" id="IPR025857">
    <property type="entry name" value="MacB_PCD"/>
</dbReference>
<gene>
    <name evidence="10" type="ORF">AS202_04155</name>
</gene>
<feature type="domain" description="MacB-like periplasmic core" evidence="9">
    <location>
        <begin position="21"/>
        <end position="227"/>
    </location>
</feature>
<name>A0AAI8C3E4_9FLAO</name>
<feature type="transmembrane region" description="Helical" evidence="7">
    <location>
        <begin position="777"/>
        <end position="797"/>
    </location>
</feature>
<accession>A0AAI8C3E4</accession>
<organism evidence="10 11">
    <name type="scientific">Myroides odoratimimus</name>
    <dbReference type="NCBI Taxonomy" id="76832"/>
    <lineage>
        <taxon>Bacteria</taxon>
        <taxon>Pseudomonadati</taxon>
        <taxon>Bacteroidota</taxon>
        <taxon>Flavobacteriia</taxon>
        <taxon>Flavobacteriales</taxon>
        <taxon>Flavobacteriaceae</taxon>
        <taxon>Myroides</taxon>
    </lineage>
</organism>
<dbReference type="GO" id="GO:0005886">
    <property type="term" value="C:plasma membrane"/>
    <property type="evidence" value="ECO:0007669"/>
    <property type="project" value="UniProtKB-SubCell"/>
</dbReference>
<dbReference type="PANTHER" id="PTHR30572">
    <property type="entry name" value="MEMBRANE COMPONENT OF TRANSPORTER-RELATED"/>
    <property type="match status" value="1"/>
</dbReference>
<feature type="domain" description="MacB-like periplasmic core" evidence="9">
    <location>
        <begin position="493"/>
        <end position="638"/>
    </location>
</feature>
<keyword evidence="3 7" id="KW-0812">Transmembrane</keyword>
<dbReference type="PANTHER" id="PTHR30572:SF4">
    <property type="entry name" value="ABC TRANSPORTER PERMEASE YTRF"/>
    <property type="match status" value="1"/>
</dbReference>
<evidence type="ECO:0000313" key="10">
    <source>
        <dbReference type="EMBL" id="ALU25394.1"/>
    </source>
</evidence>
<evidence type="ECO:0000256" key="4">
    <source>
        <dbReference type="ARBA" id="ARBA00022989"/>
    </source>
</evidence>
<sequence length="811" mass="93554">MLKNWLKIYWYNTMKHKMYFLLTVVGLAIGIASVTLASLYYLEESSYDQWNPYKDEVFVLETKSDQFSIDSQPFGLGYSLKDNYPIVEDYMYYNGVYFQTNVKIDEKEYTIEKVIYAQKNFFSFFPFEFIYGNDKTAFNNPNDIAIELELAELLFGKNVNPLGEEIEIKDVKYSVSAVYRIEHDIRSSMSPNIVIDKLSTEEIASRGDWFTSNYNLVVKTKDKEQARVAIDNLFYEHFYTVLAESKGVSVEEFVETTFKSFYAKSYLLPLNGARMNAIGYFLPEGNTNLLMLKIIVGLSVMILLLSVFNFINLTLSQSLNRTKEVGVRKVLGANRGLIISQGLFESFVTTGIALLLSVIILELLVPFINVFVDTTIEFSFFKFIGLLSSVLIVVTLLVGMLPALYLDKMDTVSALKGFIYKSSSGRILKNSFLVLQFVIASFFITSGILIHQQVNYMLHKDLGFKGDQVIGVLFDENNQYNESSDRLSKYYNFKEELLQLKGVEDVSTASSHFGSGALSNVFTYHSYQSEQFLVEQIGMDYNYFDLYDIKMKQGRNISSRFASDSINNIIVNEAFVREMKEKEPLGKFIEGKGFKYTIIGVVDDYNNERLANEVKPKIYYHFHTNQRIRNNFLYVSIKLSKDKIEPTLEAVEKIWKKYNIDSKIPFVYEFVDQRYAKTFDRVLLERKVFRVLNYTVVFIALFGLFAVSSFTIGTKLREVAIRKVLGAETFGLLRQLSFQYIIYCLVGFGIAVFPSYYFLNKWLANYAYRIEIGLDVYVYSLLLILGLTLLIVISRAYKATRVDVLKYIKYE</sequence>
<keyword evidence="2" id="KW-1003">Cell membrane</keyword>
<protein>
    <recommendedName>
        <fullName evidence="12">ABC transporter permease</fullName>
    </recommendedName>
</protein>
<comment type="subcellular location">
    <subcellularLocation>
        <location evidence="1">Cell membrane</location>
        <topology evidence="1">Multi-pass membrane protein</topology>
    </subcellularLocation>
</comment>
<dbReference type="AlphaFoldDB" id="A0AAI8C3E4"/>
<evidence type="ECO:0000259" key="9">
    <source>
        <dbReference type="Pfam" id="PF12704"/>
    </source>
</evidence>
<evidence type="ECO:0000256" key="7">
    <source>
        <dbReference type="SAM" id="Phobius"/>
    </source>
</evidence>
<reference evidence="10 11" key="1">
    <citation type="journal article" date="2016" name="J. Zhejiang Univ. Sci. B">
        <title>Antibiotic resistance mechanisms of Myroides sp.</title>
        <authorList>
            <person name="Hu S."/>
            <person name="Yuan S."/>
            <person name="Qu H."/>
            <person name="Jiang T."/>
            <person name="Zhou Y."/>
            <person name="Wang M."/>
            <person name="Ming D."/>
        </authorList>
    </citation>
    <scope>NUCLEOTIDE SEQUENCE [LARGE SCALE GENOMIC DNA]</scope>
    <source>
        <strain evidence="10 11">PR63039</strain>
    </source>
</reference>
<feature type="transmembrane region" description="Helical" evidence="7">
    <location>
        <begin position="427"/>
        <end position="450"/>
    </location>
</feature>
<dbReference type="GO" id="GO:0022857">
    <property type="term" value="F:transmembrane transporter activity"/>
    <property type="evidence" value="ECO:0007669"/>
    <property type="project" value="TreeGrafter"/>
</dbReference>
<proteinExistence type="inferred from homology"/>
<dbReference type="KEGG" id="mod:AS202_04155"/>
<dbReference type="Pfam" id="PF12704">
    <property type="entry name" value="MacB_PCD"/>
    <property type="match status" value="2"/>
</dbReference>
<feature type="transmembrane region" description="Helical" evidence="7">
    <location>
        <begin position="20"/>
        <end position="42"/>
    </location>
</feature>
<dbReference type="RefSeq" id="WP_058699172.1">
    <property type="nucleotide sequence ID" value="NZ_CP013690.1"/>
</dbReference>
<evidence type="ECO:0000256" key="1">
    <source>
        <dbReference type="ARBA" id="ARBA00004651"/>
    </source>
</evidence>
<comment type="similarity">
    <text evidence="6">Belongs to the ABC-4 integral membrane protein family.</text>
</comment>
<dbReference type="InterPro" id="IPR003838">
    <property type="entry name" value="ABC3_permease_C"/>
</dbReference>
<evidence type="ECO:0000256" key="6">
    <source>
        <dbReference type="ARBA" id="ARBA00038076"/>
    </source>
</evidence>
<dbReference type="EMBL" id="CP013690">
    <property type="protein sequence ID" value="ALU25394.1"/>
    <property type="molecule type" value="Genomic_DNA"/>
</dbReference>
<feature type="domain" description="ABC3 transporter permease C-terminal" evidence="8">
    <location>
        <begin position="298"/>
        <end position="406"/>
    </location>
</feature>
<keyword evidence="5 7" id="KW-0472">Membrane</keyword>